<dbReference type="AlphaFoldDB" id="A0A4Z2JAJ4"/>
<gene>
    <name evidence="1" type="ORF">EYF80_002812</name>
</gene>
<accession>A0A4Z2JAJ4</accession>
<keyword evidence="2" id="KW-1185">Reference proteome</keyword>
<dbReference type="EMBL" id="SRLO01000012">
    <property type="protein sequence ID" value="TNN87057.1"/>
    <property type="molecule type" value="Genomic_DNA"/>
</dbReference>
<comment type="caution">
    <text evidence="1">The sequence shown here is derived from an EMBL/GenBank/DDBJ whole genome shotgun (WGS) entry which is preliminary data.</text>
</comment>
<sequence length="63" mass="7094">MEQDVFEKARKTVSTSDISICEADVIHMQPHRQLFSVETDHRKRLSEESAAALSTELFEGGNS</sequence>
<protein>
    <submittedName>
        <fullName evidence="1">Uncharacterized protein</fullName>
    </submittedName>
</protein>
<dbReference type="Proteomes" id="UP000314294">
    <property type="component" value="Unassembled WGS sequence"/>
</dbReference>
<reference evidence="1 2" key="1">
    <citation type="submission" date="2019-03" db="EMBL/GenBank/DDBJ databases">
        <title>First draft genome of Liparis tanakae, snailfish: a comprehensive survey of snailfish specific genes.</title>
        <authorList>
            <person name="Kim W."/>
            <person name="Song I."/>
            <person name="Jeong J.-H."/>
            <person name="Kim D."/>
            <person name="Kim S."/>
            <person name="Ryu S."/>
            <person name="Song J.Y."/>
            <person name="Lee S.K."/>
        </authorList>
    </citation>
    <scope>NUCLEOTIDE SEQUENCE [LARGE SCALE GENOMIC DNA]</scope>
    <source>
        <tissue evidence="1">Muscle</tissue>
    </source>
</reference>
<evidence type="ECO:0000313" key="2">
    <source>
        <dbReference type="Proteomes" id="UP000314294"/>
    </source>
</evidence>
<proteinExistence type="predicted"/>
<name>A0A4Z2JAJ4_9TELE</name>
<organism evidence="1 2">
    <name type="scientific">Liparis tanakae</name>
    <name type="common">Tanaka's snailfish</name>
    <dbReference type="NCBI Taxonomy" id="230148"/>
    <lineage>
        <taxon>Eukaryota</taxon>
        <taxon>Metazoa</taxon>
        <taxon>Chordata</taxon>
        <taxon>Craniata</taxon>
        <taxon>Vertebrata</taxon>
        <taxon>Euteleostomi</taxon>
        <taxon>Actinopterygii</taxon>
        <taxon>Neopterygii</taxon>
        <taxon>Teleostei</taxon>
        <taxon>Neoteleostei</taxon>
        <taxon>Acanthomorphata</taxon>
        <taxon>Eupercaria</taxon>
        <taxon>Perciformes</taxon>
        <taxon>Cottioidei</taxon>
        <taxon>Cottales</taxon>
        <taxon>Liparidae</taxon>
        <taxon>Liparis</taxon>
    </lineage>
</organism>
<evidence type="ECO:0000313" key="1">
    <source>
        <dbReference type="EMBL" id="TNN87057.1"/>
    </source>
</evidence>